<keyword evidence="1" id="KW-0732">Signal</keyword>
<accession>A0ABT0C2J9</accession>
<feature type="region of interest" description="Disordered" evidence="3">
    <location>
        <begin position="248"/>
        <end position="268"/>
    </location>
</feature>
<comment type="caution">
    <text evidence="5">The sequence shown here is derived from an EMBL/GenBank/DDBJ whole genome shotgun (WGS) entry which is preliminary data.</text>
</comment>
<evidence type="ECO:0000313" key="5">
    <source>
        <dbReference type="EMBL" id="MCJ2381145.1"/>
    </source>
</evidence>
<dbReference type="Gene3D" id="6.10.250.3150">
    <property type="match status" value="1"/>
</dbReference>
<dbReference type="PANTHER" id="PTHR21666:SF289">
    <property type="entry name" value="L-ALA--D-GLU ENDOPEPTIDASE"/>
    <property type="match status" value="1"/>
</dbReference>
<dbReference type="EMBL" id="JAKZMM010000027">
    <property type="protein sequence ID" value="MCJ2381145.1"/>
    <property type="molecule type" value="Genomic_DNA"/>
</dbReference>
<dbReference type="Gene3D" id="2.70.70.10">
    <property type="entry name" value="Glucose Permease (Domain IIA)"/>
    <property type="match status" value="1"/>
</dbReference>
<name>A0ABT0C2J9_9BACT</name>
<dbReference type="SUPFAM" id="SSF51261">
    <property type="entry name" value="Duplicated hybrid motif"/>
    <property type="match status" value="1"/>
</dbReference>
<evidence type="ECO:0000313" key="6">
    <source>
        <dbReference type="Proteomes" id="UP001165444"/>
    </source>
</evidence>
<feature type="coiled-coil region" evidence="2">
    <location>
        <begin position="80"/>
        <end position="107"/>
    </location>
</feature>
<proteinExistence type="predicted"/>
<dbReference type="Pfam" id="PF01551">
    <property type="entry name" value="Peptidase_M23"/>
    <property type="match status" value="1"/>
</dbReference>
<protein>
    <submittedName>
        <fullName evidence="5">Peptidoglycan DD-metalloendopeptidase family protein</fullName>
    </submittedName>
</protein>
<dbReference type="RefSeq" id="WP_243325468.1">
    <property type="nucleotide sequence ID" value="NZ_JAKZMM010000027.1"/>
</dbReference>
<keyword evidence="6" id="KW-1185">Reference proteome</keyword>
<organism evidence="5 6">
    <name type="scientific">Parabacteroides faecalis</name>
    <dbReference type="NCBI Taxonomy" id="2924040"/>
    <lineage>
        <taxon>Bacteria</taxon>
        <taxon>Pseudomonadati</taxon>
        <taxon>Bacteroidota</taxon>
        <taxon>Bacteroidia</taxon>
        <taxon>Bacteroidales</taxon>
        <taxon>Tannerellaceae</taxon>
        <taxon>Parabacteroides</taxon>
    </lineage>
</organism>
<evidence type="ECO:0000259" key="4">
    <source>
        <dbReference type="Pfam" id="PF01551"/>
    </source>
</evidence>
<dbReference type="InterPro" id="IPR050570">
    <property type="entry name" value="Cell_wall_metabolism_enzyme"/>
</dbReference>
<dbReference type="InterPro" id="IPR011055">
    <property type="entry name" value="Dup_hybrid_motif"/>
</dbReference>
<evidence type="ECO:0000256" key="1">
    <source>
        <dbReference type="ARBA" id="ARBA00022729"/>
    </source>
</evidence>
<dbReference type="CDD" id="cd12797">
    <property type="entry name" value="M23_peptidase"/>
    <property type="match status" value="1"/>
</dbReference>
<dbReference type="PANTHER" id="PTHR21666">
    <property type="entry name" value="PEPTIDASE-RELATED"/>
    <property type="match status" value="1"/>
</dbReference>
<feature type="domain" description="M23ase beta-sheet core" evidence="4">
    <location>
        <begin position="327"/>
        <end position="420"/>
    </location>
</feature>
<evidence type="ECO:0000256" key="2">
    <source>
        <dbReference type="SAM" id="Coils"/>
    </source>
</evidence>
<keyword evidence="2" id="KW-0175">Coiled coil</keyword>
<gene>
    <name evidence="5" type="ORF">MUN53_11050</name>
</gene>
<sequence length="426" mass="49355">MRLIHLLICLLLAGSVWGQQSARVRELEKQRKETLEEIRKTGELLKQTQATEKDVTRRLKLISQQILSRKKVISLLNQEMEAINIQITDMGKQIRVLENQLQQKKESYGKSVRSMYRRHASQDKLLFILSAESFGQSLRRMRYLREYAQWQKRQATDIISRQSEINRQQLELKKTREEKTRLLASREEEQQKLQVEEKSQKDEIAQLGKKKSLLQAQLKEKQKQANQLNRMIEKQIAEEIAQAERERKAREAAVRKNKKEGTTTTPLEERKADVKGGYAMTKEEKALSNYFSENRGRLPYPVTGNTHRIVGQFGEHQHAALEHVRTNNNGIDILADTGAEARAVFNGVVTRVFTIPGFNNSVIIRHGNYLTVYSNLNRVYVKAGDKVSTRQVIGKIFLDPSDNTTILHFQLWKEKSKQNPEPWLGN</sequence>
<dbReference type="InterPro" id="IPR016047">
    <property type="entry name" value="M23ase_b-sheet_dom"/>
</dbReference>
<reference evidence="5 6" key="1">
    <citation type="submission" date="2022-03" db="EMBL/GenBank/DDBJ databases">
        <title>Parabacteroides sp. nov. isolated from swine feces.</title>
        <authorList>
            <person name="Bak J.E."/>
        </authorList>
    </citation>
    <scope>NUCLEOTIDE SEQUENCE [LARGE SCALE GENOMIC DNA]</scope>
    <source>
        <strain evidence="5 6">AGMB00274</strain>
    </source>
</reference>
<dbReference type="Proteomes" id="UP001165444">
    <property type="component" value="Unassembled WGS sequence"/>
</dbReference>
<evidence type="ECO:0000256" key="3">
    <source>
        <dbReference type="SAM" id="MobiDB-lite"/>
    </source>
</evidence>